<comment type="similarity">
    <text evidence="6">Belongs to the HepT RNase toxin family.</text>
</comment>
<evidence type="ECO:0000256" key="1">
    <source>
        <dbReference type="ARBA" id="ARBA00022553"/>
    </source>
</evidence>
<gene>
    <name evidence="7" type="ORF">EYB53_004300</name>
</gene>
<evidence type="ECO:0000256" key="2">
    <source>
        <dbReference type="ARBA" id="ARBA00022649"/>
    </source>
</evidence>
<dbReference type="InterPro" id="IPR051813">
    <property type="entry name" value="HepT_RNase_toxin"/>
</dbReference>
<evidence type="ECO:0000256" key="6">
    <source>
        <dbReference type="ARBA" id="ARBA00024207"/>
    </source>
</evidence>
<dbReference type="RefSeq" id="WP_135476996.1">
    <property type="nucleotide sequence ID" value="NZ_SIJK02000005.1"/>
</dbReference>
<keyword evidence="5" id="KW-0378">Hydrolase</keyword>
<keyword evidence="4" id="KW-0547">Nucleotide-binding</keyword>
<keyword evidence="1" id="KW-0597">Phosphoprotein</keyword>
<evidence type="ECO:0000256" key="3">
    <source>
        <dbReference type="ARBA" id="ARBA00022722"/>
    </source>
</evidence>
<dbReference type="PANTHER" id="PTHR34139:SF1">
    <property type="entry name" value="RNASE MJ1380-RELATED"/>
    <property type="match status" value="1"/>
</dbReference>
<sequence length="113" mass="13067">MKDDRIYIEHISETLQRIAQYTADGEARFLTDTLIQDAVLRNLQTMAESTQRLSDSCKARYPELDWRAIAGFRNVVVHNYLGISLARIWQIIQRDLPPLQQAITKMLADVGYE</sequence>
<dbReference type="InterPro" id="IPR037038">
    <property type="entry name" value="HepT-like_sf"/>
</dbReference>
<proteinExistence type="inferred from homology"/>
<keyword evidence="3" id="KW-0540">Nuclease</keyword>
<keyword evidence="2" id="KW-1277">Toxin-antitoxin system</keyword>
<dbReference type="Proteomes" id="UP001193081">
    <property type="component" value="Unassembled WGS sequence"/>
</dbReference>
<evidence type="ECO:0000256" key="5">
    <source>
        <dbReference type="ARBA" id="ARBA00022801"/>
    </source>
</evidence>
<dbReference type="Gene3D" id="1.20.120.580">
    <property type="entry name" value="bsu32300-like"/>
    <property type="match status" value="1"/>
</dbReference>
<organism evidence="7 8">
    <name type="scientific">Candidatus Chloroploca mongolica</name>
    <dbReference type="NCBI Taxonomy" id="2528176"/>
    <lineage>
        <taxon>Bacteria</taxon>
        <taxon>Bacillati</taxon>
        <taxon>Chloroflexota</taxon>
        <taxon>Chloroflexia</taxon>
        <taxon>Chloroflexales</taxon>
        <taxon>Chloroflexineae</taxon>
        <taxon>Oscillochloridaceae</taxon>
        <taxon>Candidatus Chloroploca</taxon>
    </lineage>
</organism>
<dbReference type="InterPro" id="IPR008201">
    <property type="entry name" value="HepT-like"/>
</dbReference>
<evidence type="ECO:0000313" key="8">
    <source>
        <dbReference type="Proteomes" id="UP001193081"/>
    </source>
</evidence>
<protein>
    <submittedName>
        <fullName evidence="7">DUF86 domain-containing protein</fullName>
    </submittedName>
</protein>
<reference evidence="7 8" key="1">
    <citation type="submission" date="2021-03" db="EMBL/GenBank/DDBJ databases">
        <authorList>
            <person name="Grouzdev D.S."/>
        </authorList>
    </citation>
    <scope>NUCLEOTIDE SEQUENCE [LARGE SCALE GENOMIC DNA]</scope>
    <source>
        <strain evidence="7 8">M50-1</strain>
    </source>
</reference>
<name>A0ABS4D660_9CHLR</name>
<evidence type="ECO:0000256" key="4">
    <source>
        <dbReference type="ARBA" id="ARBA00022741"/>
    </source>
</evidence>
<dbReference type="PANTHER" id="PTHR34139">
    <property type="entry name" value="UPF0331 PROTEIN MJ0127"/>
    <property type="match status" value="1"/>
</dbReference>
<dbReference type="Pfam" id="PF01934">
    <property type="entry name" value="HepT-like"/>
    <property type="match status" value="1"/>
</dbReference>
<accession>A0ABS4D660</accession>
<evidence type="ECO:0000313" key="7">
    <source>
        <dbReference type="EMBL" id="MBP1464925.1"/>
    </source>
</evidence>
<dbReference type="EMBL" id="SIJK02000005">
    <property type="protein sequence ID" value="MBP1464925.1"/>
    <property type="molecule type" value="Genomic_DNA"/>
</dbReference>
<comment type="caution">
    <text evidence="7">The sequence shown here is derived from an EMBL/GenBank/DDBJ whole genome shotgun (WGS) entry which is preliminary data.</text>
</comment>
<keyword evidence="8" id="KW-1185">Reference proteome</keyword>